<reference evidence="3" key="2">
    <citation type="submission" date="2022-01" db="EMBL/GenBank/DDBJ databases">
        <authorList>
            <person name="Yamashiro T."/>
            <person name="Shiraishi A."/>
            <person name="Satake H."/>
            <person name="Nakayama K."/>
        </authorList>
    </citation>
    <scope>NUCLEOTIDE SEQUENCE</scope>
</reference>
<feature type="domain" description="Reverse transcriptase zinc-binding" evidence="1">
    <location>
        <begin position="47"/>
        <end position="136"/>
    </location>
</feature>
<dbReference type="InterPro" id="IPR026960">
    <property type="entry name" value="RVT-Znf"/>
</dbReference>
<protein>
    <submittedName>
        <fullName evidence="3">Reverse transcriptase domain-containing protein</fullName>
    </submittedName>
</protein>
<dbReference type="InterPro" id="IPR025724">
    <property type="entry name" value="GAG-pre-integrase_dom"/>
</dbReference>
<dbReference type="EMBL" id="BQNB010017620">
    <property type="protein sequence ID" value="GJT65294.1"/>
    <property type="molecule type" value="Genomic_DNA"/>
</dbReference>
<feature type="domain" description="GAG-pre-integrase" evidence="2">
    <location>
        <begin position="218"/>
        <end position="286"/>
    </location>
</feature>
<name>A0ABQ5FQ53_9ASTR</name>
<dbReference type="PANTHER" id="PTHR33116:SF84">
    <property type="entry name" value="RNA-DIRECTED DNA POLYMERASE"/>
    <property type="match status" value="1"/>
</dbReference>
<evidence type="ECO:0000313" key="4">
    <source>
        <dbReference type="Proteomes" id="UP001151760"/>
    </source>
</evidence>
<organism evidence="3 4">
    <name type="scientific">Tanacetum coccineum</name>
    <dbReference type="NCBI Taxonomy" id="301880"/>
    <lineage>
        <taxon>Eukaryota</taxon>
        <taxon>Viridiplantae</taxon>
        <taxon>Streptophyta</taxon>
        <taxon>Embryophyta</taxon>
        <taxon>Tracheophyta</taxon>
        <taxon>Spermatophyta</taxon>
        <taxon>Magnoliopsida</taxon>
        <taxon>eudicotyledons</taxon>
        <taxon>Gunneridae</taxon>
        <taxon>Pentapetalae</taxon>
        <taxon>asterids</taxon>
        <taxon>campanulids</taxon>
        <taxon>Asterales</taxon>
        <taxon>Asteraceae</taxon>
        <taxon>Asteroideae</taxon>
        <taxon>Anthemideae</taxon>
        <taxon>Anthemidinae</taxon>
        <taxon>Tanacetum</taxon>
    </lineage>
</organism>
<proteinExistence type="predicted"/>
<keyword evidence="3" id="KW-0695">RNA-directed DNA polymerase</keyword>
<dbReference type="Pfam" id="PF13976">
    <property type="entry name" value="gag_pre-integrs"/>
    <property type="match status" value="1"/>
</dbReference>
<dbReference type="PANTHER" id="PTHR33116">
    <property type="entry name" value="REVERSE TRANSCRIPTASE ZINC-BINDING DOMAIN-CONTAINING PROTEIN-RELATED-RELATED"/>
    <property type="match status" value="1"/>
</dbReference>
<dbReference type="Pfam" id="PF13966">
    <property type="entry name" value="zf-RVT"/>
    <property type="match status" value="1"/>
</dbReference>
<keyword evidence="4" id="KW-1185">Reference proteome</keyword>
<accession>A0ABQ5FQ53</accession>
<dbReference type="Proteomes" id="UP001151760">
    <property type="component" value="Unassembled WGS sequence"/>
</dbReference>
<dbReference type="GO" id="GO:0003964">
    <property type="term" value="F:RNA-directed DNA polymerase activity"/>
    <property type="evidence" value="ECO:0007669"/>
    <property type="project" value="UniProtKB-KW"/>
</dbReference>
<evidence type="ECO:0000313" key="3">
    <source>
        <dbReference type="EMBL" id="GJT65294.1"/>
    </source>
</evidence>
<evidence type="ECO:0000259" key="2">
    <source>
        <dbReference type="Pfam" id="PF13976"/>
    </source>
</evidence>
<keyword evidence="3" id="KW-0548">Nucleotidyltransferase</keyword>
<reference evidence="3" key="1">
    <citation type="journal article" date="2022" name="Int. J. Mol. Sci.">
        <title>Draft Genome of Tanacetum Coccineum: Genomic Comparison of Closely Related Tanacetum-Family Plants.</title>
        <authorList>
            <person name="Yamashiro T."/>
            <person name="Shiraishi A."/>
            <person name="Nakayama K."/>
            <person name="Satake H."/>
        </authorList>
    </citation>
    <scope>NUCLEOTIDE SEQUENCE</scope>
</reference>
<gene>
    <name evidence="3" type="ORF">Tco_1016774</name>
</gene>
<comment type="caution">
    <text evidence="3">The sequence shown here is derived from an EMBL/GenBank/DDBJ whole genome shotgun (WGS) entry which is preliminary data.</text>
</comment>
<keyword evidence="3" id="KW-0808">Transferase</keyword>
<sequence length="322" mass="37135">MSNEGWLWPQSWLLKAPNLATVEVPKLLDMHVDLPQWRDSKGVMSMFSVRGAWEALHPRGNEITWYHIVWFSHNIPRHAFNLWLIMRRSLKTQDRARQWDVGPNVDLNTLCCKLCDAQTDSHEHLFFECPYAARIWILIRSLGGMELISPRLHDIISYLQPIAHPRNARSVIGQILVAAAAYFIWVELNNRVFKNSTRSPEELRDAIIVTVQLKLLLNLYVMKLGNKPKDKICLATIDENSTLWHRRLGHANMRLIQSLASKEIVRNLPKLKFDQHFCDACKIGKQAHASHKAKNIVSKNRCLKLLHMDLFGPSSVRSYGGN</sequence>
<evidence type="ECO:0000259" key="1">
    <source>
        <dbReference type="Pfam" id="PF13966"/>
    </source>
</evidence>